<reference evidence="20" key="1">
    <citation type="submission" date="2022-12" db="EMBL/GenBank/DDBJ databases">
        <authorList>
            <person name="Webb A."/>
        </authorList>
    </citation>
    <scope>NUCLEOTIDE SEQUENCE</scope>
    <source>
        <strain evidence="20">Hp1</strain>
    </source>
</reference>
<sequence length="767" mass="84957">MSPPPVVTCQHPRKSSPRGSSDNSKELDDDDDQTGVQLSFEAIDRRSINEMTMSKSRASTTAFSRRVGAVAAFTNIGRRSDEGRSGDREDPDDKTAPAVATARACLDRQNVVEKCAARPRQGCSSSDDRSTARRTSKCPPATTRPTSADFSAHAPPTAASPAVFVLPKVTTRKGEKSFLEFNQHYAITKHLGQGSYSTVKQVTHRKKGGVYACKIVDKSSLSAADRAALSHEVRVLSSVHHVNIMRLYEVIQDDAKCYMVTELAGGGDLFDRIVKQGKFPEREAQKVTAALVEALQYCHTHSIIHRDVKPENVLFSNDDVKLCDFGFARQLAHPEEQVSDSCGTPGYAAPEILHGRPYGLEADVFSLGVVTYIMLCGYPPFPMKLAHLRKHRFNVQYPVKDWAAIDPDVKTLLSKMLDVDPGVRPSMAVLHTHPWIRAGKEMSERARQEDRERCQFADVVQQQQTASAIRKQLVMNGCEAVKYGRNGFRHRTKLRLSEDGKVLSWQPKLLKRGLLRCQNARGFASLFHVRDRGYGQPGQQFSECRATRDVRTDCAAGASTVKHPEPEQRTCAASTACPHSTSGSLMGNTCDAVREKRLWWRLPCRERDVKTGRTTSSGFTRNLSSRETSNTSPSPLTPPAAKMLRTQPPRLTLKSVATPPTKSLDRCLDDSIHLHDVCKILSGDDAPFFAGHASSLPHPPKRAVDPACVLSIYSRHRELHLAFSDERVRNGFRYLLQQATLPLQHCDPSQSEYPMESSPTPSRPSAP</sequence>
<evidence type="ECO:0000256" key="16">
    <source>
        <dbReference type="PIRSR" id="PIRSR630616-3"/>
    </source>
</evidence>
<dbReference type="InterPro" id="IPR000719">
    <property type="entry name" value="Prot_kinase_dom"/>
</dbReference>
<comment type="catalytic activity">
    <reaction evidence="13">
        <text>L-seryl-[protein] + ATP = O-phospho-L-seryl-[protein] + ADP + H(+)</text>
        <dbReference type="Rhea" id="RHEA:17989"/>
        <dbReference type="Rhea" id="RHEA-COMP:9863"/>
        <dbReference type="Rhea" id="RHEA-COMP:11604"/>
        <dbReference type="ChEBI" id="CHEBI:15378"/>
        <dbReference type="ChEBI" id="CHEBI:29999"/>
        <dbReference type="ChEBI" id="CHEBI:30616"/>
        <dbReference type="ChEBI" id="CHEBI:83421"/>
        <dbReference type="ChEBI" id="CHEBI:456216"/>
        <dbReference type="EC" id="2.7.11.1"/>
    </reaction>
</comment>
<evidence type="ECO:0000256" key="15">
    <source>
        <dbReference type="PIRSR" id="PIRSR630616-2"/>
    </source>
</evidence>
<feature type="binding site" evidence="15">
    <location>
        <begin position="311"/>
        <end position="312"/>
    </location>
    <ligand>
        <name>ATP</name>
        <dbReference type="ChEBI" id="CHEBI:30616"/>
    </ligand>
</feature>
<evidence type="ECO:0000256" key="2">
    <source>
        <dbReference type="ARBA" id="ARBA00012513"/>
    </source>
</evidence>
<evidence type="ECO:0000256" key="1">
    <source>
        <dbReference type="ARBA" id="ARBA00001946"/>
    </source>
</evidence>
<feature type="binding site" evidence="15">
    <location>
        <position position="324"/>
    </location>
    <ligand>
        <name>ATP</name>
        <dbReference type="ChEBI" id="CHEBI:30616"/>
    </ligand>
</feature>
<dbReference type="InterPro" id="IPR008271">
    <property type="entry name" value="Ser/Thr_kinase_AS"/>
</dbReference>
<feature type="region of interest" description="Disordered" evidence="18">
    <location>
        <begin position="74"/>
        <end position="98"/>
    </location>
</feature>
<accession>A0AAV0V0H1</accession>
<evidence type="ECO:0000256" key="6">
    <source>
        <dbReference type="ARBA" id="ARBA00022737"/>
    </source>
</evidence>
<dbReference type="PROSITE" id="PS00107">
    <property type="entry name" value="PROTEIN_KINASE_ATP"/>
    <property type="match status" value="1"/>
</dbReference>
<keyword evidence="5" id="KW-0479">Metal-binding</keyword>
<feature type="region of interest" description="Disordered" evidence="18">
    <location>
        <begin position="611"/>
        <end position="648"/>
    </location>
</feature>
<feature type="binding site" evidence="15 17">
    <location>
        <position position="214"/>
    </location>
    <ligand>
        <name>ATP</name>
        <dbReference type="ChEBI" id="CHEBI:30616"/>
    </ligand>
</feature>
<dbReference type="PANTHER" id="PTHR24350">
    <property type="entry name" value="SERINE/THREONINE-PROTEIN KINASE IAL-RELATED"/>
    <property type="match status" value="1"/>
</dbReference>
<protein>
    <recommendedName>
        <fullName evidence="2">non-specific serine/threonine protein kinase</fullName>
        <ecNumber evidence="2">2.7.11.1</ecNumber>
    </recommendedName>
</protein>
<keyword evidence="9" id="KW-0106">Calcium</keyword>
<organism evidence="20 21">
    <name type="scientific">Hyaloperonospora brassicae</name>
    <name type="common">Brassica downy mildew</name>
    <name type="synonym">Peronospora brassicae</name>
    <dbReference type="NCBI Taxonomy" id="162125"/>
    <lineage>
        <taxon>Eukaryota</taxon>
        <taxon>Sar</taxon>
        <taxon>Stramenopiles</taxon>
        <taxon>Oomycota</taxon>
        <taxon>Peronosporomycetes</taxon>
        <taxon>Peronosporales</taxon>
        <taxon>Peronosporaceae</taxon>
        <taxon>Hyaloperonospora</taxon>
    </lineage>
</organism>
<evidence type="ECO:0000256" key="18">
    <source>
        <dbReference type="SAM" id="MobiDB-lite"/>
    </source>
</evidence>
<dbReference type="GO" id="GO:0004674">
    <property type="term" value="F:protein serine/threonine kinase activity"/>
    <property type="evidence" value="ECO:0007669"/>
    <property type="project" value="UniProtKB-KW"/>
</dbReference>
<dbReference type="EC" id="2.7.11.1" evidence="2"/>
<keyword evidence="10 15" id="KW-0067">ATP-binding</keyword>
<evidence type="ECO:0000256" key="8">
    <source>
        <dbReference type="ARBA" id="ARBA00022777"/>
    </source>
</evidence>
<feature type="cross-link" description="Glycyl lysine isopeptide (Lys-Gly) (interchain with G-Cter in SUMO2)" evidence="16">
    <location>
        <position position="309"/>
    </location>
</feature>
<evidence type="ECO:0000259" key="19">
    <source>
        <dbReference type="PROSITE" id="PS50011"/>
    </source>
</evidence>
<dbReference type="FunFam" id="3.30.200.20:FF:000315">
    <property type="entry name" value="Calcium-dependent protein kinase 3"/>
    <property type="match status" value="1"/>
</dbReference>
<feature type="compositionally biased region" description="Polar residues" evidence="18">
    <location>
        <begin position="745"/>
        <end position="760"/>
    </location>
</feature>
<evidence type="ECO:0000256" key="7">
    <source>
        <dbReference type="ARBA" id="ARBA00022741"/>
    </source>
</evidence>
<evidence type="ECO:0000313" key="20">
    <source>
        <dbReference type="EMBL" id="CAI5742732.1"/>
    </source>
</evidence>
<dbReference type="Gene3D" id="1.10.510.10">
    <property type="entry name" value="Transferase(Phosphotransferase) domain 1"/>
    <property type="match status" value="1"/>
</dbReference>
<evidence type="ECO:0000256" key="11">
    <source>
        <dbReference type="ARBA" id="ARBA00024334"/>
    </source>
</evidence>
<feature type="compositionally biased region" description="Polar residues" evidence="18">
    <location>
        <begin position="612"/>
        <end position="627"/>
    </location>
</feature>
<keyword evidence="7 15" id="KW-0547">Nucleotide-binding</keyword>
<evidence type="ECO:0000256" key="14">
    <source>
        <dbReference type="PIRSR" id="PIRSR630616-1"/>
    </source>
</evidence>
<name>A0AAV0V0H1_HYABA</name>
<dbReference type="SUPFAM" id="SSF56112">
    <property type="entry name" value="Protein kinase-like (PK-like)"/>
    <property type="match status" value="1"/>
</dbReference>
<keyword evidence="3" id="KW-0723">Serine/threonine-protein kinase</keyword>
<dbReference type="InterPro" id="IPR011009">
    <property type="entry name" value="Kinase-like_dom_sf"/>
</dbReference>
<proteinExistence type="inferred from homology"/>
<dbReference type="GO" id="GO:0005524">
    <property type="term" value="F:ATP binding"/>
    <property type="evidence" value="ECO:0007669"/>
    <property type="project" value="UniProtKB-UniRule"/>
</dbReference>
<dbReference type="SMART" id="SM00220">
    <property type="entry name" value="S_TKc"/>
    <property type="match status" value="1"/>
</dbReference>
<feature type="region of interest" description="Disordered" evidence="18">
    <location>
        <begin position="116"/>
        <end position="154"/>
    </location>
</feature>
<evidence type="ECO:0000256" key="5">
    <source>
        <dbReference type="ARBA" id="ARBA00022723"/>
    </source>
</evidence>
<dbReference type="GO" id="GO:0046872">
    <property type="term" value="F:metal ion binding"/>
    <property type="evidence" value="ECO:0007669"/>
    <property type="project" value="UniProtKB-KW"/>
</dbReference>
<dbReference type="CDD" id="cd05117">
    <property type="entry name" value="STKc_CAMK"/>
    <property type="match status" value="1"/>
</dbReference>
<comment type="catalytic activity">
    <reaction evidence="12">
        <text>L-threonyl-[protein] + ATP = O-phospho-L-threonyl-[protein] + ADP + H(+)</text>
        <dbReference type="Rhea" id="RHEA:46608"/>
        <dbReference type="Rhea" id="RHEA-COMP:11060"/>
        <dbReference type="Rhea" id="RHEA-COMP:11605"/>
        <dbReference type="ChEBI" id="CHEBI:15378"/>
        <dbReference type="ChEBI" id="CHEBI:30013"/>
        <dbReference type="ChEBI" id="CHEBI:30616"/>
        <dbReference type="ChEBI" id="CHEBI:61977"/>
        <dbReference type="ChEBI" id="CHEBI:456216"/>
        <dbReference type="EC" id="2.7.11.1"/>
    </reaction>
</comment>
<keyword evidence="8" id="KW-0418">Kinase</keyword>
<feature type="domain" description="Protein kinase" evidence="19">
    <location>
        <begin position="185"/>
        <end position="436"/>
    </location>
</feature>
<comment type="cofactor">
    <cofactor evidence="1">
        <name>Mg(2+)</name>
        <dbReference type="ChEBI" id="CHEBI:18420"/>
    </cofactor>
</comment>
<feature type="active site" description="Proton acceptor" evidence="14">
    <location>
        <position position="307"/>
    </location>
</feature>
<evidence type="ECO:0000313" key="21">
    <source>
        <dbReference type="Proteomes" id="UP001162031"/>
    </source>
</evidence>
<evidence type="ECO:0000256" key="10">
    <source>
        <dbReference type="ARBA" id="ARBA00022840"/>
    </source>
</evidence>
<gene>
    <name evidence="20" type="ORF">HBR001_LOCUS9130</name>
</gene>
<dbReference type="Pfam" id="PF00069">
    <property type="entry name" value="Pkinase"/>
    <property type="match status" value="1"/>
</dbReference>
<evidence type="ECO:0000256" key="17">
    <source>
        <dbReference type="PROSITE-ProRule" id="PRU10141"/>
    </source>
</evidence>
<dbReference type="PROSITE" id="PS50011">
    <property type="entry name" value="PROTEIN_KINASE_DOM"/>
    <property type="match status" value="1"/>
</dbReference>
<comment type="similarity">
    <text evidence="11">Belongs to the protein kinase superfamily. Ser/Thr protein kinase family. CDPK subfamily.</text>
</comment>
<feature type="compositionally biased region" description="Basic and acidic residues" evidence="18">
    <location>
        <begin position="78"/>
        <end position="95"/>
    </location>
</feature>
<dbReference type="InterPro" id="IPR017441">
    <property type="entry name" value="Protein_kinase_ATP_BS"/>
</dbReference>
<dbReference type="PROSITE" id="PS00108">
    <property type="entry name" value="PROTEIN_KINASE_ST"/>
    <property type="match status" value="1"/>
</dbReference>
<evidence type="ECO:0000256" key="4">
    <source>
        <dbReference type="ARBA" id="ARBA00022679"/>
    </source>
</evidence>
<dbReference type="EMBL" id="CANTFL010001475">
    <property type="protein sequence ID" value="CAI5742732.1"/>
    <property type="molecule type" value="Genomic_DNA"/>
</dbReference>
<evidence type="ECO:0000256" key="13">
    <source>
        <dbReference type="ARBA" id="ARBA00048679"/>
    </source>
</evidence>
<dbReference type="InterPro" id="IPR030616">
    <property type="entry name" value="Aur-like"/>
</dbReference>
<evidence type="ECO:0000256" key="9">
    <source>
        <dbReference type="ARBA" id="ARBA00022837"/>
    </source>
</evidence>
<dbReference type="Proteomes" id="UP001162031">
    <property type="component" value="Unassembled WGS sequence"/>
</dbReference>
<evidence type="ECO:0000256" key="3">
    <source>
        <dbReference type="ARBA" id="ARBA00022527"/>
    </source>
</evidence>
<dbReference type="FunFam" id="1.10.510.10:FF:000709">
    <property type="entry name" value="CAMK/CAMK1 protein kinase, variant 2"/>
    <property type="match status" value="1"/>
</dbReference>
<keyword evidence="4" id="KW-0808">Transferase</keyword>
<keyword evidence="6" id="KW-0677">Repeat</keyword>
<comment type="caution">
    <text evidence="20">The sequence shown here is derived from an EMBL/GenBank/DDBJ whole genome shotgun (WGS) entry which is preliminary data.</text>
</comment>
<feature type="binding site" evidence="15">
    <location>
        <begin position="262"/>
        <end position="264"/>
    </location>
    <ligand>
        <name>ATP</name>
        <dbReference type="ChEBI" id="CHEBI:30616"/>
    </ligand>
</feature>
<dbReference type="AlphaFoldDB" id="A0AAV0V0H1"/>
<keyword evidence="21" id="KW-1185">Reference proteome</keyword>
<feature type="region of interest" description="Disordered" evidence="18">
    <location>
        <begin position="745"/>
        <end position="767"/>
    </location>
</feature>
<evidence type="ECO:0000256" key="12">
    <source>
        <dbReference type="ARBA" id="ARBA00047899"/>
    </source>
</evidence>
<feature type="region of interest" description="Disordered" evidence="18">
    <location>
        <begin position="1"/>
        <end position="43"/>
    </location>
</feature>